<comment type="similarity">
    <text evidence="2">Belongs to the ArsB family.</text>
</comment>
<dbReference type="eggNOG" id="COG1055">
    <property type="taxonomic scope" value="Bacteria"/>
</dbReference>
<evidence type="ECO:0000256" key="7">
    <source>
        <dbReference type="ARBA" id="ARBA00022849"/>
    </source>
</evidence>
<feature type="transmembrane region" description="Helical" evidence="10">
    <location>
        <begin position="244"/>
        <end position="260"/>
    </location>
</feature>
<comment type="similarity">
    <text evidence="3">Belongs to the CitM (TC 2.A.11) transporter family.</text>
</comment>
<dbReference type="PANTHER" id="PTHR43302">
    <property type="entry name" value="TRANSPORTER ARSB-RELATED"/>
    <property type="match status" value="1"/>
</dbReference>
<evidence type="ECO:0000256" key="2">
    <source>
        <dbReference type="ARBA" id="ARBA00006433"/>
    </source>
</evidence>
<accession>A0A066U5C6</accession>
<dbReference type="Pfam" id="PF03600">
    <property type="entry name" value="CitMHS"/>
    <property type="match status" value="1"/>
</dbReference>
<keyword evidence="4" id="KW-0813">Transport</keyword>
<sequence>MNLLAGAASLLLLAGVLVFAIVRPRGWPEAVAAVPAAGVVLLLGLVPPAAAGERAVEILPTLGFLAAILLLSFLASVDGVFAWLGNRLAEACHGRPRRLLVLTFAAAAGVTAILSLDATVVLLTPVVLATARSLELPARPHVYACAHLANSASTLLPVSNLTNLLAFAASGLTFAGFTALMALPWLVTLAVELVVFLRFFAADLRPRETPEPRRHLETPTFALVVLGLTLAGFAVGQLGHVEPVWIAALAALVLGVRALARGKIRPWQLVTEAAPQLCLFVLGLAVVVEAVSEHLLGGLLRDVLPASTGLVDLLVAAGVAALLANLVNNLPATLILLSVLGPHPAPGVLLAVLLGVNIGPNASYLGSLATLLWRRTLPEPPSPRTFHALGALTTPLSLAAATVALWLSLGLAA</sequence>
<evidence type="ECO:0000313" key="13">
    <source>
        <dbReference type="Proteomes" id="UP000027345"/>
    </source>
</evidence>
<evidence type="ECO:0000256" key="9">
    <source>
        <dbReference type="ARBA" id="ARBA00023136"/>
    </source>
</evidence>
<dbReference type="PRINTS" id="PR00758">
    <property type="entry name" value="ARSENICPUMP"/>
</dbReference>
<evidence type="ECO:0000256" key="4">
    <source>
        <dbReference type="ARBA" id="ARBA00022448"/>
    </source>
</evidence>
<keyword evidence="13" id="KW-1185">Reference proteome</keyword>
<evidence type="ECO:0000256" key="10">
    <source>
        <dbReference type="SAM" id="Phobius"/>
    </source>
</evidence>
<dbReference type="GO" id="GO:0046685">
    <property type="term" value="P:response to arsenic-containing substance"/>
    <property type="evidence" value="ECO:0007669"/>
    <property type="project" value="UniProtKB-KW"/>
</dbReference>
<dbReference type="InterPro" id="IPR004680">
    <property type="entry name" value="Cit_transptr-like_dom"/>
</dbReference>
<evidence type="ECO:0000256" key="8">
    <source>
        <dbReference type="ARBA" id="ARBA00022989"/>
    </source>
</evidence>
<dbReference type="Proteomes" id="UP000027345">
    <property type="component" value="Unassembled WGS sequence"/>
</dbReference>
<comment type="caution">
    <text evidence="12">The sequence shown here is derived from an EMBL/GenBank/DDBJ whole genome shotgun (WGS) entry which is preliminary data.</text>
</comment>
<keyword evidence="9 10" id="KW-0472">Membrane</keyword>
<name>A0A066U5C6_9PSEU</name>
<organism evidence="12 13">
    <name type="scientific">Amycolatopsis rifamycinica</name>
    <dbReference type="NCBI Taxonomy" id="287986"/>
    <lineage>
        <taxon>Bacteria</taxon>
        <taxon>Bacillati</taxon>
        <taxon>Actinomycetota</taxon>
        <taxon>Actinomycetes</taxon>
        <taxon>Pseudonocardiales</taxon>
        <taxon>Pseudonocardiaceae</taxon>
        <taxon>Amycolatopsis</taxon>
    </lineage>
</organism>
<evidence type="ECO:0000259" key="11">
    <source>
        <dbReference type="Pfam" id="PF03600"/>
    </source>
</evidence>
<feature type="transmembrane region" description="Helical" evidence="10">
    <location>
        <begin position="303"/>
        <end position="327"/>
    </location>
</feature>
<gene>
    <name evidence="12" type="ORF">DV20_25985</name>
</gene>
<feature type="transmembrane region" description="Helical" evidence="10">
    <location>
        <begin position="385"/>
        <end position="409"/>
    </location>
</feature>
<evidence type="ECO:0000256" key="3">
    <source>
        <dbReference type="ARBA" id="ARBA00009843"/>
    </source>
</evidence>
<dbReference type="STRING" id="287986.DV20_25985"/>
<dbReference type="AlphaFoldDB" id="A0A066U5C6"/>
<feature type="transmembrane region" description="Helical" evidence="10">
    <location>
        <begin position="272"/>
        <end position="291"/>
    </location>
</feature>
<reference evidence="12 13" key="1">
    <citation type="submission" date="2014-05" db="EMBL/GenBank/DDBJ databases">
        <title>Draft genome sequence of Amycolatopsis rifamycinica DSM 46095.</title>
        <authorList>
            <person name="Lal R."/>
            <person name="Saxena A."/>
            <person name="Kumari R."/>
            <person name="Mukherjee U."/>
            <person name="Singh P."/>
            <person name="Sangwan N."/>
            <person name="Mahato N.K."/>
        </authorList>
    </citation>
    <scope>NUCLEOTIDE SEQUENCE [LARGE SCALE GENOMIC DNA]</scope>
    <source>
        <strain evidence="12 13">DSM 46095</strain>
    </source>
</reference>
<feature type="transmembrane region" description="Helical" evidence="10">
    <location>
        <begin position="62"/>
        <end position="84"/>
    </location>
</feature>
<feature type="transmembrane region" description="Helical" evidence="10">
    <location>
        <begin position="104"/>
        <end position="129"/>
    </location>
</feature>
<feature type="transmembrane region" description="Helical" evidence="10">
    <location>
        <begin position="164"/>
        <end position="197"/>
    </location>
</feature>
<evidence type="ECO:0000313" key="12">
    <source>
        <dbReference type="EMBL" id="KDN19428.1"/>
    </source>
</evidence>
<evidence type="ECO:0000256" key="6">
    <source>
        <dbReference type="ARBA" id="ARBA00022692"/>
    </source>
</evidence>
<feature type="domain" description="Citrate transporter-like" evidence="11">
    <location>
        <begin position="22"/>
        <end position="340"/>
    </location>
</feature>
<dbReference type="InterPro" id="IPR000802">
    <property type="entry name" value="Arsenical_pump_ArsB"/>
</dbReference>
<keyword evidence="6 10" id="KW-0812">Transmembrane</keyword>
<dbReference type="GO" id="GO:0015105">
    <property type="term" value="F:arsenite transmembrane transporter activity"/>
    <property type="evidence" value="ECO:0007669"/>
    <property type="project" value="InterPro"/>
</dbReference>
<keyword evidence="7" id="KW-0059">Arsenical resistance</keyword>
<keyword evidence="5" id="KW-1003">Cell membrane</keyword>
<dbReference type="GO" id="GO:0005886">
    <property type="term" value="C:plasma membrane"/>
    <property type="evidence" value="ECO:0007669"/>
    <property type="project" value="UniProtKB-SubCell"/>
</dbReference>
<feature type="transmembrane region" description="Helical" evidence="10">
    <location>
        <begin position="218"/>
        <end position="238"/>
    </location>
</feature>
<feature type="transmembrane region" description="Helical" evidence="10">
    <location>
        <begin position="30"/>
        <end position="50"/>
    </location>
</feature>
<proteinExistence type="inferred from homology"/>
<dbReference type="EMBL" id="JMQI01000054">
    <property type="protein sequence ID" value="KDN19428.1"/>
    <property type="molecule type" value="Genomic_DNA"/>
</dbReference>
<dbReference type="PANTHER" id="PTHR43302:SF5">
    <property type="entry name" value="TRANSPORTER ARSB-RELATED"/>
    <property type="match status" value="1"/>
</dbReference>
<comment type="subcellular location">
    <subcellularLocation>
        <location evidence="1">Cell membrane</location>
        <topology evidence="1">Multi-pass membrane protein</topology>
    </subcellularLocation>
</comment>
<dbReference type="RefSeq" id="WP_043784455.1">
    <property type="nucleotide sequence ID" value="NZ_JMQI01000054.1"/>
</dbReference>
<evidence type="ECO:0000256" key="1">
    <source>
        <dbReference type="ARBA" id="ARBA00004651"/>
    </source>
</evidence>
<evidence type="ECO:0000256" key="5">
    <source>
        <dbReference type="ARBA" id="ARBA00022475"/>
    </source>
</evidence>
<dbReference type="OrthoDB" id="3284414at2"/>
<keyword evidence="8 10" id="KW-1133">Transmembrane helix</keyword>
<protein>
    <submittedName>
        <fullName evidence="12">Transporter</fullName>
    </submittedName>
</protein>